<evidence type="ECO:0000313" key="2">
    <source>
        <dbReference type="Proteomes" id="UP000688137"/>
    </source>
</evidence>
<organism evidence="1 2">
    <name type="scientific">Paramecium primaurelia</name>
    <dbReference type="NCBI Taxonomy" id="5886"/>
    <lineage>
        <taxon>Eukaryota</taxon>
        <taxon>Sar</taxon>
        <taxon>Alveolata</taxon>
        <taxon>Ciliophora</taxon>
        <taxon>Intramacronucleata</taxon>
        <taxon>Oligohymenophorea</taxon>
        <taxon>Peniculida</taxon>
        <taxon>Parameciidae</taxon>
        <taxon>Paramecium</taxon>
    </lineage>
</organism>
<gene>
    <name evidence="1" type="ORF">PPRIM_AZ9-3.1.T1390097</name>
</gene>
<proteinExistence type="predicted"/>
<dbReference type="AlphaFoldDB" id="A0A8S1Q2J9"/>
<dbReference type="Proteomes" id="UP000688137">
    <property type="component" value="Unassembled WGS sequence"/>
</dbReference>
<protein>
    <submittedName>
        <fullName evidence="1">Uncharacterized protein</fullName>
    </submittedName>
</protein>
<keyword evidence="2" id="KW-1185">Reference proteome</keyword>
<sequence length="338" mass="38831">MSISNAIKNNVAIFLSTPLASNLQKHLNPPTFLAHQFPTLQLLQADYIVWQAVSAKLVQAVLYYQHISWERLSAAVTASQFVESISKQAAGTSPAATLQKHFDPPTFIVQLGSVGQALQFDSIVRQAIAPELVQEQDQHQQQQHRNLLKKYLNKQQVPLQLQLSKSTLIRQLLLCNQVQQGKHCNLIKVYDKLFHQYQCKKYQIINKVHEQDQHQQQQHCNLLKKYLNKYQLTKSTIIHQLQILLNCSACRSITINSATFTILLTLIMICFEQSSYSCTRERTSILQPFFNYSQQDLVPLKVEHAPERYVEEKHLFRVQCQVQSSSLAVKVLKHQACD</sequence>
<dbReference type="EMBL" id="CAJJDM010000143">
    <property type="protein sequence ID" value="CAD8109103.1"/>
    <property type="molecule type" value="Genomic_DNA"/>
</dbReference>
<comment type="caution">
    <text evidence="1">The sequence shown here is derived from an EMBL/GenBank/DDBJ whole genome shotgun (WGS) entry which is preliminary data.</text>
</comment>
<reference evidence="1" key="1">
    <citation type="submission" date="2021-01" db="EMBL/GenBank/DDBJ databases">
        <authorList>
            <consortium name="Genoscope - CEA"/>
            <person name="William W."/>
        </authorList>
    </citation>
    <scope>NUCLEOTIDE SEQUENCE</scope>
</reference>
<accession>A0A8S1Q2J9</accession>
<name>A0A8S1Q2J9_PARPR</name>
<evidence type="ECO:0000313" key="1">
    <source>
        <dbReference type="EMBL" id="CAD8109103.1"/>
    </source>
</evidence>